<dbReference type="Proteomes" id="UP000565576">
    <property type="component" value="Unassembled WGS sequence"/>
</dbReference>
<evidence type="ECO:0000313" key="1">
    <source>
        <dbReference type="EMBL" id="MBB6487777.1"/>
    </source>
</evidence>
<proteinExistence type="predicted"/>
<gene>
    <name evidence="1" type="ORF">GGD46_005087</name>
</gene>
<dbReference type="EMBL" id="JACHBG010000016">
    <property type="protein sequence ID" value="MBB6487777.1"/>
    <property type="molecule type" value="Genomic_DNA"/>
</dbReference>
<reference evidence="1 2" key="1">
    <citation type="submission" date="2020-08" db="EMBL/GenBank/DDBJ databases">
        <title>Genomic Encyclopedia of Type Strains, Phase IV (KMG-V): Genome sequencing to study the core and pangenomes of soil and plant-associated prokaryotes.</title>
        <authorList>
            <person name="Whitman W."/>
        </authorList>
    </citation>
    <scope>NUCLEOTIDE SEQUENCE [LARGE SCALE GENOMIC DNA]</scope>
    <source>
        <strain evidence="1 2">SEMIA 4060</strain>
    </source>
</reference>
<sequence>MSSAILLLQLGTKVAGVGLPTFMPEFGVSFPEVQ</sequence>
<protein>
    <submittedName>
        <fullName evidence="1">Uncharacterized protein</fullName>
    </submittedName>
</protein>
<evidence type="ECO:0000313" key="2">
    <source>
        <dbReference type="Proteomes" id="UP000565576"/>
    </source>
</evidence>
<dbReference type="AlphaFoldDB" id="A0A7X0MEB3"/>
<name>A0A7X0MEB3_9HYPH</name>
<accession>A0A7X0MEB3</accession>
<organism evidence="1 2">
    <name type="scientific">Rhizobium lusitanum</name>
    <dbReference type="NCBI Taxonomy" id="293958"/>
    <lineage>
        <taxon>Bacteria</taxon>
        <taxon>Pseudomonadati</taxon>
        <taxon>Pseudomonadota</taxon>
        <taxon>Alphaproteobacteria</taxon>
        <taxon>Hyphomicrobiales</taxon>
        <taxon>Rhizobiaceae</taxon>
        <taxon>Rhizobium/Agrobacterium group</taxon>
        <taxon>Rhizobium</taxon>
    </lineage>
</organism>
<comment type="caution">
    <text evidence="1">The sequence shown here is derived from an EMBL/GenBank/DDBJ whole genome shotgun (WGS) entry which is preliminary data.</text>
</comment>